<evidence type="ECO:0000313" key="2">
    <source>
        <dbReference type="Proteomes" id="UP001165960"/>
    </source>
</evidence>
<dbReference type="EMBL" id="QTSX02000782">
    <property type="protein sequence ID" value="KAJ9085101.1"/>
    <property type="molecule type" value="Genomic_DNA"/>
</dbReference>
<comment type="caution">
    <text evidence="1">The sequence shown here is derived from an EMBL/GenBank/DDBJ whole genome shotgun (WGS) entry which is preliminary data.</text>
</comment>
<accession>A0ACC2UEE4</accession>
<name>A0ACC2UEE4_9FUNG</name>
<evidence type="ECO:0000313" key="1">
    <source>
        <dbReference type="EMBL" id="KAJ9085101.1"/>
    </source>
</evidence>
<reference evidence="1" key="1">
    <citation type="submission" date="2022-04" db="EMBL/GenBank/DDBJ databases">
        <title>Genome of the entomopathogenic fungus Entomophthora muscae.</title>
        <authorList>
            <person name="Elya C."/>
            <person name="Lovett B.R."/>
            <person name="Lee E."/>
            <person name="Macias A.M."/>
            <person name="Hajek A.E."/>
            <person name="De Bivort B.L."/>
            <person name="Kasson M.T."/>
            <person name="De Fine Licht H.H."/>
            <person name="Stajich J.E."/>
        </authorList>
    </citation>
    <scope>NUCLEOTIDE SEQUENCE</scope>
    <source>
        <strain evidence="1">Berkeley</strain>
    </source>
</reference>
<sequence length="299" mass="33295">MSKPRSITVMGKTILESLIPVLSNKRTTSSLNSSAEDVVNSELSEPSSRFNRIKVFAGFLFDLLPSELQELVLKLFRSLLQRVESYDAQRKYLPWFVALNRWGITPSSVYVIKLAFCGLALIKVYRASRQLCFTLMSCAYPAICTATSLASHEHEARNYWLTYWLLYSGFQGADCGGKWIKPIFPFYPLAKIVALTWAQHPTTFGARTIYQKCFSRKKPRSRSSSPINNKNQDSSRVPSSTAPFSHPATPVAGPLPKAAYIEEENVWTSDLETSGTSASSPGSPAETAATYLEVINNQI</sequence>
<protein>
    <submittedName>
        <fullName evidence="1">Uncharacterized protein</fullName>
    </submittedName>
</protein>
<dbReference type="Proteomes" id="UP001165960">
    <property type="component" value="Unassembled WGS sequence"/>
</dbReference>
<proteinExistence type="predicted"/>
<keyword evidence="2" id="KW-1185">Reference proteome</keyword>
<organism evidence="1 2">
    <name type="scientific">Entomophthora muscae</name>
    <dbReference type="NCBI Taxonomy" id="34485"/>
    <lineage>
        <taxon>Eukaryota</taxon>
        <taxon>Fungi</taxon>
        <taxon>Fungi incertae sedis</taxon>
        <taxon>Zoopagomycota</taxon>
        <taxon>Entomophthoromycotina</taxon>
        <taxon>Entomophthoromycetes</taxon>
        <taxon>Entomophthorales</taxon>
        <taxon>Entomophthoraceae</taxon>
        <taxon>Entomophthora</taxon>
    </lineage>
</organism>
<gene>
    <name evidence="1" type="ORF">DSO57_1017271</name>
</gene>